<gene>
    <name evidence="1" type="ORF">XDD1_0384</name>
</gene>
<dbReference type="Proteomes" id="UP000032721">
    <property type="component" value="Chromosome"/>
</dbReference>
<dbReference type="AlphaFoldDB" id="A0A068QMG1"/>
<protein>
    <submittedName>
        <fullName evidence="1">Uncharacterized protein</fullName>
    </submittedName>
</protein>
<organism evidence="1 2">
    <name type="scientific">Xenorhabdus doucetiae</name>
    <dbReference type="NCBI Taxonomy" id="351671"/>
    <lineage>
        <taxon>Bacteria</taxon>
        <taxon>Pseudomonadati</taxon>
        <taxon>Pseudomonadota</taxon>
        <taxon>Gammaproteobacteria</taxon>
        <taxon>Enterobacterales</taxon>
        <taxon>Morganellaceae</taxon>
        <taxon>Xenorhabdus</taxon>
    </lineage>
</organism>
<reference evidence="1 2" key="1">
    <citation type="submission" date="2013-07" db="EMBL/GenBank/DDBJ databases">
        <authorList>
            <person name="Genoscope - CEA"/>
        </authorList>
    </citation>
    <scope>NUCLEOTIDE SEQUENCE [LARGE SCALE GENOMIC DNA]</scope>
    <source>
        <strain evidence="2">FRM16 / DSM 17909</strain>
    </source>
</reference>
<dbReference type="KEGG" id="xdo:XDD1_0384"/>
<evidence type="ECO:0000313" key="2">
    <source>
        <dbReference type="Proteomes" id="UP000032721"/>
    </source>
</evidence>
<dbReference type="STRING" id="351671.XDD1_0384"/>
<accession>A0A068QMG1</accession>
<dbReference type="EMBL" id="FO704550">
    <property type="protein sequence ID" value="CDG16087.1"/>
    <property type="molecule type" value="Genomic_DNA"/>
</dbReference>
<name>A0A068QMG1_9GAMM</name>
<dbReference type="HOGENOM" id="CLU_3190800_0_0_6"/>
<evidence type="ECO:0000313" key="1">
    <source>
        <dbReference type="EMBL" id="CDG16087.1"/>
    </source>
</evidence>
<proteinExistence type="predicted"/>
<sequence length="46" mass="5531">MKTASCVMLFFYLLVLKFINYKSEFFPDICDWCSTIGFLRLNILRE</sequence>